<name>A0A9P8QA04_WICPI</name>
<evidence type="ECO:0000313" key="3">
    <source>
        <dbReference type="Proteomes" id="UP000774326"/>
    </source>
</evidence>
<dbReference type="EMBL" id="JAEUBG010001852">
    <property type="protein sequence ID" value="KAH3685634.1"/>
    <property type="molecule type" value="Genomic_DNA"/>
</dbReference>
<evidence type="ECO:0000313" key="2">
    <source>
        <dbReference type="EMBL" id="KAH3685634.1"/>
    </source>
</evidence>
<dbReference type="AlphaFoldDB" id="A0A9P8QA04"/>
<proteinExistence type="predicted"/>
<feature type="compositionally biased region" description="Low complexity" evidence="1">
    <location>
        <begin position="11"/>
        <end position="50"/>
    </location>
</feature>
<organism evidence="2 3">
    <name type="scientific">Wickerhamomyces pijperi</name>
    <name type="common">Yeast</name>
    <name type="synonym">Pichia pijperi</name>
    <dbReference type="NCBI Taxonomy" id="599730"/>
    <lineage>
        <taxon>Eukaryota</taxon>
        <taxon>Fungi</taxon>
        <taxon>Dikarya</taxon>
        <taxon>Ascomycota</taxon>
        <taxon>Saccharomycotina</taxon>
        <taxon>Saccharomycetes</taxon>
        <taxon>Phaffomycetales</taxon>
        <taxon>Wickerhamomycetaceae</taxon>
        <taxon>Wickerhamomyces</taxon>
    </lineage>
</organism>
<reference evidence="2" key="2">
    <citation type="submission" date="2021-01" db="EMBL/GenBank/DDBJ databases">
        <authorList>
            <person name="Schikora-Tamarit M.A."/>
        </authorList>
    </citation>
    <scope>NUCLEOTIDE SEQUENCE</scope>
    <source>
        <strain evidence="2">CBS2887</strain>
    </source>
</reference>
<feature type="region of interest" description="Disordered" evidence="1">
    <location>
        <begin position="1"/>
        <end position="50"/>
    </location>
</feature>
<dbReference type="Proteomes" id="UP000774326">
    <property type="component" value="Unassembled WGS sequence"/>
</dbReference>
<protein>
    <submittedName>
        <fullName evidence="2">Uncharacterized protein</fullName>
    </submittedName>
</protein>
<evidence type="ECO:0000256" key="1">
    <source>
        <dbReference type="SAM" id="MobiDB-lite"/>
    </source>
</evidence>
<comment type="caution">
    <text evidence="2">The sequence shown here is derived from an EMBL/GenBank/DDBJ whole genome shotgun (WGS) entry which is preliminary data.</text>
</comment>
<sequence length="159" mass="16601">MVDVTTSVPESVDSSGSSASDSSATVSSASSFSSSEKSSASKNSSSESTSSLKILDNSSSCWMILEVFGFSEATDSPRASDGSSASLSLESIPEDSGLNLLDKTFLIFFLSVSNVSNSVVLATNSFSNCLMELIQSSLIPLCFLMIRISFSSLLLINSV</sequence>
<gene>
    <name evidence="2" type="ORF">WICPIJ_003381</name>
</gene>
<keyword evidence="3" id="KW-1185">Reference proteome</keyword>
<reference evidence="2" key="1">
    <citation type="journal article" date="2021" name="Open Biol.">
        <title>Shared evolutionary footprints suggest mitochondrial oxidative damage underlies multiple complex I losses in fungi.</title>
        <authorList>
            <person name="Schikora-Tamarit M.A."/>
            <person name="Marcet-Houben M."/>
            <person name="Nosek J."/>
            <person name="Gabaldon T."/>
        </authorList>
    </citation>
    <scope>NUCLEOTIDE SEQUENCE</scope>
    <source>
        <strain evidence="2">CBS2887</strain>
    </source>
</reference>
<accession>A0A9P8QA04</accession>